<dbReference type="VEuPathDB" id="FungiDB:FUN_022665"/>
<dbReference type="VEuPathDB" id="FungiDB:FUN_011137"/>
<protein>
    <submittedName>
        <fullName evidence="2">Uncharacterized protein</fullName>
    </submittedName>
</protein>
<feature type="compositionally biased region" description="Acidic residues" evidence="1">
    <location>
        <begin position="45"/>
        <end position="58"/>
    </location>
</feature>
<name>A0A2N1M625_9GLOM</name>
<dbReference type="AlphaFoldDB" id="A0A2N1M625"/>
<organism evidence="2 3">
    <name type="scientific">Rhizophagus irregularis</name>
    <dbReference type="NCBI Taxonomy" id="588596"/>
    <lineage>
        <taxon>Eukaryota</taxon>
        <taxon>Fungi</taxon>
        <taxon>Fungi incertae sedis</taxon>
        <taxon>Mucoromycota</taxon>
        <taxon>Glomeromycotina</taxon>
        <taxon>Glomeromycetes</taxon>
        <taxon>Glomerales</taxon>
        <taxon>Glomeraceae</taxon>
        <taxon>Rhizophagus</taxon>
    </lineage>
</organism>
<dbReference type="Proteomes" id="UP000233469">
    <property type="component" value="Unassembled WGS sequence"/>
</dbReference>
<proteinExistence type="predicted"/>
<accession>A0A2N1M625</accession>
<dbReference type="EMBL" id="LLXL01004766">
    <property type="protein sequence ID" value="PKK57081.1"/>
    <property type="molecule type" value="Genomic_DNA"/>
</dbReference>
<reference evidence="2 3" key="1">
    <citation type="submission" date="2016-04" db="EMBL/GenBank/DDBJ databases">
        <title>Genome analyses suggest a sexual origin of heterokaryosis in a supposedly ancient asexual fungus.</title>
        <authorList>
            <person name="Ropars J."/>
            <person name="Sedzielewska K."/>
            <person name="Noel J."/>
            <person name="Charron P."/>
            <person name="Farinelli L."/>
            <person name="Marton T."/>
            <person name="Kruger M."/>
            <person name="Pelin A."/>
            <person name="Brachmann A."/>
            <person name="Corradi N."/>
        </authorList>
    </citation>
    <scope>NUCLEOTIDE SEQUENCE [LARGE SCALE GENOMIC DNA]</scope>
    <source>
        <strain evidence="2 3">C2</strain>
    </source>
</reference>
<reference evidence="2 3" key="2">
    <citation type="submission" date="2017-10" db="EMBL/GenBank/DDBJ databases">
        <title>Extensive intraspecific genome diversity in a model arbuscular mycorrhizal fungus.</title>
        <authorList>
            <person name="Chen E.C.H."/>
            <person name="Morin E."/>
            <person name="Baudet D."/>
            <person name="Noel J."/>
            <person name="Ndikumana S."/>
            <person name="Charron P."/>
            <person name="St-Onge C."/>
            <person name="Giorgi J."/>
            <person name="Grigoriev I.V."/>
            <person name="Roux C."/>
            <person name="Martin F.M."/>
            <person name="Corradi N."/>
        </authorList>
    </citation>
    <scope>NUCLEOTIDE SEQUENCE [LARGE SCALE GENOMIC DNA]</scope>
    <source>
        <strain evidence="2 3">C2</strain>
    </source>
</reference>
<evidence type="ECO:0000313" key="2">
    <source>
        <dbReference type="EMBL" id="PKK57081.1"/>
    </source>
</evidence>
<sequence length="152" mass="17414">MEINDAFGTENEELKRKIRASEIDDIESKHLSKKAKGKRNVVQISDDDDKDEDVDDDLMNSKSNATEESPEEPNEREARAAKDLFNKKDSQITSYGKRDLLKILANCAYHSPEVSETEDEGSKSVINVYNLSWCSEEVTYFILIIYFAINFH</sequence>
<evidence type="ECO:0000256" key="1">
    <source>
        <dbReference type="SAM" id="MobiDB-lite"/>
    </source>
</evidence>
<feature type="compositionally biased region" description="Basic and acidic residues" evidence="1">
    <location>
        <begin position="73"/>
        <end position="83"/>
    </location>
</feature>
<feature type="region of interest" description="Disordered" evidence="1">
    <location>
        <begin position="22"/>
        <end position="83"/>
    </location>
</feature>
<dbReference type="VEuPathDB" id="FungiDB:RhiirA1_457140"/>
<comment type="caution">
    <text evidence="2">The sequence shown here is derived from an EMBL/GenBank/DDBJ whole genome shotgun (WGS) entry which is preliminary data.</text>
</comment>
<gene>
    <name evidence="2" type="ORF">RhiirC2_798693</name>
</gene>
<evidence type="ECO:0000313" key="3">
    <source>
        <dbReference type="Proteomes" id="UP000233469"/>
    </source>
</evidence>
<dbReference type="VEuPathDB" id="FungiDB:RhiirFUN_013673"/>